<proteinExistence type="predicted"/>
<sequence>MDGHDVSFARCGSWAFRMVLVSYVREARVRRVQLLKRDLLRCCLAHSRASRAPTSADALFRMIVWRFAYGLRYARPLVGMSYLKLCVDEPRAPRAVGQRQQQHEKLNMAHTIARTWTSACCARPRYGTPDVRHITTSIV</sequence>
<dbReference type="Proteomes" id="UP000003773">
    <property type="component" value="Unassembled WGS sequence"/>
</dbReference>
<reference evidence="1 2" key="2">
    <citation type="submission" date="2007-05" db="EMBL/GenBank/DDBJ databases">
        <title>Draft genome sequence of Bifidobacterium adolescentis (L2-32).</title>
        <authorList>
            <person name="Sudarsanam P."/>
            <person name="Ley R."/>
            <person name="Guruge J."/>
            <person name="Turnbaugh P.J."/>
            <person name="Mahowald M."/>
            <person name="Liep D."/>
            <person name="Gordon J."/>
        </authorList>
    </citation>
    <scope>NUCLEOTIDE SEQUENCE [LARGE SCALE GENOMIC DNA]</scope>
    <source>
        <strain evidence="1 2">L2-32</strain>
    </source>
</reference>
<accession>A7A4M0</accession>
<protein>
    <submittedName>
        <fullName evidence="1">Uncharacterized protein</fullName>
    </submittedName>
</protein>
<gene>
    <name evidence="1" type="ORF">BIFADO_00779</name>
</gene>
<reference evidence="1 2" key="1">
    <citation type="submission" date="2007-04" db="EMBL/GenBank/DDBJ databases">
        <authorList>
            <person name="Fulton L."/>
            <person name="Clifton S."/>
            <person name="Fulton B."/>
            <person name="Xu J."/>
            <person name="Minx P."/>
            <person name="Pepin K.H."/>
            <person name="Johnson M."/>
            <person name="Thiruvilangam P."/>
            <person name="Bhonagiri V."/>
            <person name="Nash W.E."/>
            <person name="Mardis E.R."/>
            <person name="Wilson R.K."/>
        </authorList>
    </citation>
    <scope>NUCLEOTIDE SEQUENCE [LARGE SCALE GENOMIC DNA]</scope>
    <source>
        <strain evidence="1 2">L2-32</strain>
    </source>
</reference>
<dbReference type="HOGENOM" id="CLU_1841223_0_0_11"/>
<dbReference type="EMBL" id="AAXD02000018">
    <property type="protein sequence ID" value="EDN83854.1"/>
    <property type="molecule type" value="Genomic_DNA"/>
</dbReference>
<evidence type="ECO:0000313" key="2">
    <source>
        <dbReference type="Proteomes" id="UP000003773"/>
    </source>
</evidence>
<organism evidence="1 2">
    <name type="scientific">Bifidobacterium adolescentis L2-32</name>
    <dbReference type="NCBI Taxonomy" id="411481"/>
    <lineage>
        <taxon>Bacteria</taxon>
        <taxon>Bacillati</taxon>
        <taxon>Actinomycetota</taxon>
        <taxon>Actinomycetes</taxon>
        <taxon>Bifidobacteriales</taxon>
        <taxon>Bifidobacteriaceae</taxon>
        <taxon>Bifidobacterium</taxon>
    </lineage>
</organism>
<comment type="caution">
    <text evidence="1">The sequence shown here is derived from an EMBL/GenBank/DDBJ whole genome shotgun (WGS) entry which is preliminary data.</text>
</comment>
<dbReference type="AlphaFoldDB" id="A7A4M0"/>
<name>A7A4M0_BIFAD</name>
<evidence type="ECO:0000313" key="1">
    <source>
        <dbReference type="EMBL" id="EDN83854.1"/>
    </source>
</evidence>